<feature type="domain" description="Nucleotidyl transferase" evidence="3">
    <location>
        <begin position="6"/>
        <end position="126"/>
    </location>
</feature>
<evidence type="ECO:0000313" key="5">
    <source>
        <dbReference type="Proteomes" id="UP000187495"/>
    </source>
</evidence>
<dbReference type="Proteomes" id="UP000187495">
    <property type="component" value="Unassembled WGS sequence"/>
</dbReference>
<dbReference type="SUPFAM" id="SSF53448">
    <property type="entry name" value="Nucleotide-diphospho-sugar transferases"/>
    <property type="match status" value="1"/>
</dbReference>
<dbReference type="Pfam" id="PF00483">
    <property type="entry name" value="NTP_transferase"/>
    <property type="match status" value="1"/>
</dbReference>
<name>A0A1N7EUN2_9GAMM</name>
<dbReference type="PANTHER" id="PTHR43584">
    <property type="entry name" value="NUCLEOTIDYL TRANSFERASE"/>
    <property type="match status" value="1"/>
</dbReference>
<keyword evidence="5" id="KW-1185">Reference proteome</keyword>
<dbReference type="STRING" id="34061.B0189_05615"/>
<reference evidence="5" key="1">
    <citation type="submission" date="2017-01" db="EMBL/GenBank/DDBJ databases">
        <authorList>
            <person name="Varghese N."/>
            <person name="Submissions S."/>
        </authorList>
    </citation>
    <scope>NUCLEOTIDE SEQUENCE [LARGE SCALE GENOMIC DNA]</scope>
    <source>
        <strain evidence="5">DSM 21768</strain>
    </source>
</reference>
<accession>A0A1N7EUN2</accession>
<evidence type="ECO:0000256" key="2">
    <source>
        <dbReference type="ARBA" id="ARBA00022695"/>
    </source>
</evidence>
<gene>
    <name evidence="4" type="ORF">SAMN02745664_10787</name>
</gene>
<dbReference type="RefSeq" id="WP_076555265.1">
    <property type="nucleotide sequence ID" value="NZ_FTNU01000007.1"/>
</dbReference>
<evidence type="ECO:0000313" key="4">
    <source>
        <dbReference type="EMBL" id="SIR91749.1"/>
    </source>
</evidence>
<evidence type="ECO:0000259" key="3">
    <source>
        <dbReference type="Pfam" id="PF00483"/>
    </source>
</evidence>
<evidence type="ECO:0000256" key="1">
    <source>
        <dbReference type="ARBA" id="ARBA00022679"/>
    </source>
</evidence>
<dbReference type="EMBL" id="FTNU01000007">
    <property type="protein sequence ID" value="SIR91749.1"/>
    <property type="molecule type" value="Genomic_DNA"/>
</dbReference>
<sequence length="235" mass="25413">MAITQAMILAAGKGTRMQPLTLHTPKPLVPVAGKPLIVWHIERLAQAGIRHITLNAGYLADVLIAGLADLNLEEKLNISLHISVEQGEPLETAGGIKYALHQGLLNHAPFILVNGDVWTEYDFTSLRDHKLGDYLAHLILVDNPDHNLAGDFVLHEGKVSTKAANGSPLTFAGISVLSDKLLDEVAVGQIAPLAPYLSTAMTQSKVTGEKMHNKWVDVGTLERLASLEQYLDGNQ</sequence>
<keyword evidence="1 4" id="KW-0808">Transferase</keyword>
<dbReference type="GO" id="GO:0016779">
    <property type="term" value="F:nucleotidyltransferase activity"/>
    <property type="evidence" value="ECO:0007669"/>
    <property type="project" value="UniProtKB-KW"/>
</dbReference>
<dbReference type="InterPro" id="IPR050065">
    <property type="entry name" value="GlmU-like"/>
</dbReference>
<dbReference type="CDD" id="cd06422">
    <property type="entry name" value="NTP_transferase_like_1"/>
    <property type="match status" value="1"/>
</dbReference>
<dbReference type="InterPro" id="IPR005835">
    <property type="entry name" value="NTP_transferase_dom"/>
</dbReference>
<organism evidence="4 5">
    <name type="scientific">Moraxella cuniculi DSM 21768</name>
    <dbReference type="NCBI Taxonomy" id="1122245"/>
    <lineage>
        <taxon>Bacteria</taxon>
        <taxon>Pseudomonadati</taxon>
        <taxon>Pseudomonadota</taxon>
        <taxon>Gammaproteobacteria</taxon>
        <taxon>Moraxellales</taxon>
        <taxon>Moraxellaceae</taxon>
        <taxon>Moraxella</taxon>
    </lineage>
</organism>
<keyword evidence="2 4" id="KW-0548">Nucleotidyltransferase</keyword>
<dbReference type="AlphaFoldDB" id="A0A1N7EUN2"/>
<proteinExistence type="predicted"/>
<protein>
    <submittedName>
        <fullName evidence="4">MurNAc alpha-1-phosphate uridylyltransferase</fullName>
    </submittedName>
</protein>
<dbReference type="PANTHER" id="PTHR43584:SF8">
    <property type="entry name" value="N-ACETYLMURAMATE ALPHA-1-PHOSPHATE URIDYLYLTRANSFERASE"/>
    <property type="match status" value="1"/>
</dbReference>
<dbReference type="InterPro" id="IPR029044">
    <property type="entry name" value="Nucleotide-diphossugar_trans"/>
</dbReference>
<dbReference type="Gene3D" id="3.90.550.10">
    <property type="entry name" value="Spore Coat Polysaccharide Biosynthesis Protein SpsA, Chain A"/>
    <property type="match status" value="1"/>
</dbReference>